<dbReference type="SMART" id="SM00219">
    <property type="entry name" value="TyrKc"/>
    <property type="match status" value="1"/>
</dbReference>
<dbReference type="PANTHER" id="PTHR24416">
    <property type="entry name" value="TYROSINE-PROTEIN KINASE RECEPTOR"/>
    <property type="match status" value="1"/>
</dbReference>
<dbReference type="GO" id="GO:0005524">
    <property type="term" value="F:ATP binding"/>
    <property type="evidence" value="ECO:0007669"/>
    <property type="project" value="UniProtKB-KW"/>
</dbReference>
<dbReference type="FunFam" id="1.10.510.10:FF:000554">
    <property type="entry name" value="Predicted protein"/>
    <property type="match status" value="1"/>
</dbReference>
<evidence type="ECO:0000313" key="9">
    <source>
        <dbReference type="Proteomes" id="UP000314986"/>
    </source>
</evidence>
<evidence type="ECO:0000313" key="8">
    <source>
        <dbReference type="Ensembl" id="ENSCMIP00000022912.1"/>
    </source>
</evidence>
<dbReference type="Proteomes" id="UP000314986">
    <property type="component" value="Unassembled WGS sequence"/>
</dbReference>
<dbReference type="GO" id="GO:0007169">
    <property type="term" value="P:cell surface receptor protein tyrosine kinase signaling pathway"/>
    <property type="evidence" value="ECO:0007669"/>
    <property type="project" value="TreeGrafter"/>
</dbReference>
<keyword evidence="4" id="KW-0067">ATP-binding</keyword>
<reference evidence="8" key="4">
    <citation type="submission" date="2025-08" db="UniProtKB">
        <authorList>
            <consortium name="Ensembl"/>
        </authorList>
    </citation>
    <scope>IDENTIFICATION</scope>
</reference>
<reference evidence="9" key="2">
    <citation type="journal article" date="2007" name="PLoS Biol.">
        <title>Survey sequencing and comparative analysis of the elephant shark (Callorhinchus milii) genome.</title>
        <authorList>
            <person name="Venkatesh B."/>
            <person name="Kirkness E.F."/>
            <person name="Loh Y.H."/>
            <person name="Halpern A.L."/>
            <person name="Lee A.P."/>
            <person name="Johnson J."/>
            <person name="Dandona N."/>
            <person name="Viswanathan L.D."/>
            <person name="Tay A."/>
            <person name="Venter J.C."/>
            <person name="Strausberg R.L."/>
            <person name="Brenner S."/>
        </authorList>
    </citation>
    <scope>NUCLEOTIDE SEQUENCE [LARGE SCALE GENOMIC DNA]</scope>
</reference>
<dbReference type="InterPro" id="IPR001245">
    <property type="entry name" value="Ser-Thr/Tyr_kinase_cat_dom"/>
</dbReference>
<proteinExistence type="predicted"/>
<dbReference type="PROSITE" id="PS00109">
    <property type="entry name" value="PROTEIN_KINASE_TYR"/>
    <property type="match status" value="1"/>
</dbReference>
<dbReference type="Pfam" id="PF07714">
    <property type="entry name" value="PK_Tyr_Ser-Thr"/>
    <property type="match status" value="1"/>
</dbReference>
<dbReference type="OMA" id="FESEEYV"/>
<feature type="domain" description="Protein kinase" evidence="7">
    <location>
        <begin position="1"/>
        <end position="161"/>
    </location>
</feature>
<dbReference type="PROSITE" id="PS50011">
    <property type="entry name" value="PROTEIN_KINASE_DOM"/>
    <property type="match status" value="1"/>
</dbReference>
<dbReference type="PRINTS" id="PR00109">
    <property type="entry name" value="TYRKINASE"/>
</dbReference>
<dbReference type="InterPro" id="IPR011009">
    <property type="entry name" value="Kinase-like_dom_sf"/>
</dbReference>
<reference evidence="8" key="5">
    <citation type="submission" date="2025-09" db="UniProtKB">
        <authorList>
            <consortium name="Ensembl"/>
        </authorList>
    </citation>
    <scope>IDENTIFICATION</scope>
</reference>
<dbReference type="InterPro" id="IPR000719">
    <property type="entry name" value="Prot_kinase_dom"/>
</dbReference>
<evidence type="ECO:0000259" key="7">
    <source>
        <dbReference type="PROSITE" id="PS50011"/>
    </source>
</evidence>
<keyword evidence="2" id="KW-0547">Nucleotide-binding</keyword>
<dbReference type="AlphaFoldDB" id="A0A4W3I2H5"/>
<evidence type="ECO:0000256" key="1">
    <source>
        <dbReference type="ARBA" id="ARBA00022679"/>
    </source>
</evidence>
<dbReference type="STRING" id="7868.ENSCMIP00000022912"/>
<dbReference type="InterPro" id="IPR008266">
    <property type="entry name" value="Tyr_kinase_AS"/>
</dbReference>
<keyword evidence="6" id="KW-0675">Receptor</keyword>
<evidence type="ECO:0000256" key="4">
    <source>
        <dbReference type="ARBA" id="ARBA00022840"/>
    </source>
</evidence>
<evidence type="ECO:0000256" key="3">
    <source>
        <dbReference type="ARBA" id="ARBA00022777"/>
    </source>
</evidence>
<keyword evidence="3" id="KW-0418">Kinase</keyword>
<dbReference type="InterPro" id="IPR050122">
    <property type="entry name" value="RTK"/>
</dbReference>
<reference evidence="9" key="3">
    <citation type="journal article" date="2014" name="Nature">
        <title>Elephant shark genome provides unique insights into gnathostome evolution.</title>
        <authorList>
            <consortium name="International Elephant Shark Genome Sequencing Consortium"/>
            <person name="Venkatesh B."/>
            <person name="Lee A.P."/>
            <person name="Ravi V."/>
            <person name="Maurya A.K."/>
            <person name="Lian M.M."/>
            <person name="Swann J.B."/>
            <person name="Ohta Y."/>
            <person name="Flajnik M.F."/>
            <person name="Sutoh Y."/>
            <person name="Kasahara M."/>
            <person name="Hoon S."/>
            <person name="Gangu V."/>
            <person name="Roy S.W."/>
            <person name="Irimia M."/>
            <person name="Korzh V."/>
            <person name="Kondrychyn I."/>
            <person name="Lim Z.W."/>
            <person name="Tay B.H."/>
            <person name="Tohari S."/>
            <person name="Kong K.W."/>
            <person name="Ho S."/>
            <person name="Lorente-Galdos B."/>
            <person name="Quilez J."/>
            <person name="Marques-Bonet T."/>
            <person name="Raney B.J."/>
            <person name="Ingham P.W."/>
            <person name="Tay A."/>
            <person name="Hillier L.W."/>
            <person name="Minx P."/>
            <person name="Boehm T."/>
            <person name="Wilson R.K."/>
            <person name="Brenner S."/>
            <person name="Warren W.C."/>
        </authorList>
    </citation>
    <scope>NUCLEOTIDE SEQUENCE [LARGE SCALE GENOMIC DNA]</scope>
</reference>
<dbReference type="GO" id="GO:0043235">
    <property type="term" value="C:receptor complex"/>
    <property type="evidence" value="ECO:0007669"/>
    <property type="project" value="TreeGrafter"/>
</dbReference>
<dbReference type="PANTHER" id="PTHR24416:SF611">
    <property type="entry name" value="TYROSINE-PROTEIN KINASE TRANSMEMBRANE RECEPTOR ROR"/>
    <property type="match status" value="1"/>
</dbReference>
<dbReference type="GeneTree" id="ENSGT00940000164033"/>
<dbReference type="SUPFAM" id="SSF56112">
    <property type="entry name" value="Protein kinase-like (PK-like)"/>
    <property type="match status" value="1"/>
</dbReference>
<dbReference type="GO" id="GO:0005886">
    <property type="term" value="C:plasma membrane"/>
    <property type="evidence" value="ECO:0007669"/>
    <property type="project" value="TreeGrafter"/>
</dbReference>
<protein>
    <recommendedName>
        <fullName evidence="7">Protein kinase domain-containing protein</fullName>
    </recommendedName>
</protein>
<evidence type="ECO:0000256" key="5">
    <source>
        <dbReference type="ARBA" id="ARBA00023137"/>
    </source>
</evidence>
<dbReference type="Ensembl" id="ENSCMIT00000023307.1">
    <property type="protein sequence ID" value="ENSCMIP00000022912.1"/>
    <property type="gene ID" value="ENSCMIG00000010280.1"/>
</dbReference>
<keyword evidence="5" id="KW-0829">Tyrosine-protein kinase</keyword>
<dbReference type="GO" id="GO:0004714">
    <property type="term" value="F:transmembrane receptor protein tyrosine kinase activity"/>
    <property type="evidence" value="ECO:0007669"/>
    <property type="project" value="TreeGrafter"/>
</dbReference>
<sequence>MIGFAMQIAEGMAYLEEKHYIHRDLRTENILLTEMMSCKIADFGLSKLLKNKSYRLSHDAKVPIKWMAPEIFTDNIYTTKSDVWSFGILLMEIIAYGKEPFPDDDNTNYVKALIEGSHITPPAGCPDDLGNIMLQCWKQKSEERPTFNQLQDRLMACNPIVDTEEILSSA</sequence>
<organism evidence="8 9">
    <name type="scientific">Callorhinchus milii</name>
    <name type="common">Ghost shark</name>
    <dbReference type="NCBI Taxonomy" id="7868"/>
    <lineage>
        <taxon>Eukaryota</taxon>
        <taxon>Metazoa</taxon>
        <taxon>Chordata</taxon>
        <taxon>Craniata</taxon>
        <taxon>Vertebrata</taxon>
        <taxon>Chondrichthyes</taxon>
        <taxon>Holocephali</taxon>
        <taxon>Chimaeriformes</taxon>
        <taxon>Callorhinchidae</taxon>
        <taxon>Callorhinchus</taxon>
    </lineage>
</organism>
<name>A0A4W3I2H5_CALMI</name>
<accession>A0A4W3I2H5</accession>
<evidence type="ECO:0000256" key="6">
    <source>
        <dbReference type="ARBA" id="ARBA00023170"/>
    </source>
</evidence>
<keyword evidence="1" id="KW-0808">Transferase</keyword>
<evidence type="ECO:0000256" key="2">
    <source>
        <dbReference type="ARBA" id="ARBA00022741"/>
    </source>
</evidence>
<dbReference type="InterPro" id="IPR020635">
    <property type="entry name" value="Tyr_kinase_cat_dom"/>
</dbReference>
<keyword evidence="9" id="KW-1185">Reference proteome</keyword>
<dbReference type="Gene3D" id="1.10.510.10">
    <property type="entry name" value="Transferase(Phosphotransferase) domain 1"/>
    <property type="match status" value="1"/>
</dbReference>
<reference evidence="9" key="1">
    <citation type="journal article" date="2006" name="Science">
        <title>Ancient noncoding elements conserved in the human genome.</title>
        <authorList>
            <person name="Venkatesh B."/>
            <person name="Kirkness E.F."/>
            <person name="Loh Y.H."/>
            <person name="Halpern A.L."/>
            <person name="Lee A.P."/>
            <person name="Johnson J."/>
            <person name="Dandona N."/>
            <person name="Viswanathan L.D."/>
            <person name="Tay A."/>
            <person name="Venter J.C."/>
            <person name="Strausberg R.L."/>
            <person name="Brenner S."/>
        </authorList>
    </citation>
    <scope>NUCLEOTIDE SEQUENCE [LARGE SCALE GENOMIC DNA]</scope>
</reference>
<dbReference type="InParanoid" id="A0A4W3I2H5"/>